<name>A0A6F8YYL0_9ACTN</name>
<evidence type="ECO:0000256" key="1">
    <source>
        <dbReference type="SAM" id="Phobius"/>
    </source>
</evidence>
<evidence type="ECO:0000313" key="3">
    <source>
        <dbReference type="Proteomes" id="UP000503011"/>
    </source>
</evidence>
<reference evidence="2 3" key="1">
    <citation type="submission" date="2020-03" db="EMBL/GenBank/DDBJ databases">
        <title>Whole genome shotgun sequence of Phytohabitans suffuscus NBRC 105367.</title>
        <authorList>
            <person name="Komaki H."/>
            <person name="Tamura T."/>
        </authorList>
    </citation>
    <scope>NUCLEOTIDE SEQUENCE [LARGE SCALE GENOMIC DNA]</scope>
    <source>
        <strain evidence="2 3">NBRC 105367</strain>
    </source>
</reference>
<keyword evidence="3" id="KW-1185">Reference proteome</keyword>
<proteinExistence type="predicted"/>
<evidence type="ECO:0000313" key="2">
    <source>
        <dbReference type="EMBL" id="BCB91028.1"/>
    </source>
</evidence>
<dbReference type="KEGG" id="psuu:Psuf_083410"/>
<accession>A0A6F8YYL0</accession>
<protein>
    <recommendedName>
        <fullName evidence="4">DUF1440 domain-containing protein</fullName>
    </recommendedName>
</protein>
<keyword evidence="1" id="KW-0472">Membrane</keyword>
<dbReference type="AlphaFoldDB" id="A0A6F8YYL0"/>
<organism evidence="2 3">
    <name type="scientific">Phytohabitans suffuscus</name>
    <dbReference type="NCBI Taxonomy" id="624315"/>
    <lineage>
        <taxon>Bacteria</taxon>
        <taxon>Bacillati</taxon>
        <taxon>Actinomycetota</taxon>
        <taxon>Actinomycetes</taxon>
        <taxon>Micromonosporales</taxon>
        <taxon>Micromonosporaceae</taxon>
    </lineage>
</organism>
<evidence type="ECO:0008006" key="4">
    <source>
        <dbReference type="Google" id="ProtNLM"/>
    </source>
</evidence>
<sequence>MGRQATIVRGLLAGAAGAAALDTVTYLDMATRGRPASTTPERSVERLARVGHVPLGRGESAGNRRTGLGALLGYLTGAGVAAGYSALGGRRLPWPASAALLTAAAMVGSNGPLALLKVSDPREWSAADWVSDVVPHLAYGAVAATALARLR</sequence>
<keyword evidence="1" id="KW-1133">Transmembrane helix</keyword>
<dbReference type="RefSeq" id="WP_173163681.1">
    <property type="nucleotide sequence ID" value="NZ_AP022871.1"/>
</dbReference>
<feature type="transmembrane region" description="Helical" evidence="1">
    <location>
        <begin position="94"/>
        <end position="113"/>
    </location>
</feature>
<dbReference type="EMBL" id="AP022871">
    <property type="protein sequence ID" value="BCB91028.1"/>
    <property type="molecule type" value="Genomic_DNA"/>
</dbReference>
<gene>
    <name evidence="2" type="ORF">Psuf_083410</name>
</gene>
<feature type="transmembrane region" description="Helical" evidence="1">
    <location>
        <begin position="67"/>
        <end position="87"/>
    </location>
</feature>
<dbReference type="Proteomes" id="UP000503011">
    <property type="component" value="Chromosome"/>
</dbReference>
<keyword evidence="1" id="KW-0812">Transmembrane</keyword>
<reference evidence="2 3" key="2">
    <citation type="submission" date="2020-03" db="EMBL/GenBank/DDBJ databases">
        <authorList>
            <person name="Ichikawa N."/>
            <person name="Kimura A."/>
            <person name="Kitahashi Y."/>
            <person name="Uohara A."/>
        </authorList>
    </citation>
    <scope>NUCLEOTIDE SEQUENCE [LARGE SCALE GENOMIC DNA]</scope>
    <source>
        <strain evidence="2 3">NBRC 105367</strain>
    </source>
</reference>